<dbReference type="InterPro" id="IPR050091">
    <property type="entry name" value="PKS_NRPS_Biosynth_Enz"/>
</dbReference>
<sequence>MPDTAGRARPVVLMFAGQGAQHPRMAAGLHGHDETFTAWMDEAFRLLGPDGAHLREQWLAPTPAPEYDDVTVAQPLLYAVGHALGRMLLEQGLRPAALFGHSVGELVAATLAGVLEFADGMRLMRDRMALFADTPPGGMLAVAASADDVADVLGPTVHLAAVNAARQLLLAGERAPLDEAARVLTGRGLVCQDVRARQAFHSPVVQPAVDASLPAWHAVRLAPPRLPLYSAYTRGRLDADRARDPEFWARQPAETVHFAPTLTTVLDEHPGCLLVEAGPGNSLATLARRQRAIAGGHSAVLTLLPDRARGDEADIRSVEQAWCVLSGPAVPAGAVAGPPPPTPAETGRKP</sequence>
<evidence type="ECO:0000313" key="5">
    <source>
        <dbReference type="EMBL" id="MBB6078834.1"/>
    </source>
</evidence>
<evidence type="ECO:0000313" key="6">
    <source>
        <dbReference type="Proteomes" id="UP000591537"/>
    </source>
</evidence>
<dbReference type="AlphaFoldDB" id="A0A7W9TDW0"/>
<evidence type="ECO:0000256" key="2">
    <source>
        <dbReference type="ARBA" id="ARBA00022553"/>
    </source>
</evidence>
<dbReference type="GO" id="GO:0004312">
    <property type="term" value="F:fatty acid synthase activity"/>
    <property type="evidence" value="ECO:0007669"/>
    <property type="project" value="TreeGrafter"/>
</dbReference>
<accession>A0A7W9TDW0</accession>
<dbReference type="InterPro" id="IPR014043">
    <property type="entry name" value="Acyl_transferase_dom"/>
</dbReference>
<dbReference type="EMBL" id="JACHGV010000007">
    <property type="protein sequence ID" value="MBB6078834.1"/>
    <property type="molecule type" value="Genomic_DNA"/>
</dbReference>
<dbReference type="InterPro" id="IPR001227">
    <property type="entry name" value="Ac_transferase_dom_sf"/>
</dbReference>
<feature type="region of interest" description="Disordered" evidence="3">
    <location>
        <begin position="331"/>
        <end position="350"/>
    </location>
</feature>
<dbReference type="Gene3D" id="3.30.70.3290">
    <property type="match status" value="1"/>
</dbReference>
<keyword evidence="1" id="KW-0596">Phosphopantetheine</keyword>
<dbReference type="PANTHER" id="PTHR43775:SF37">
    <property type="entry name" value="SI:DKEY-61P9.11"/>
    <property type="match status" value="1"/>
</dbReference>
<proteinExistence type="predicted"/>
<keyword evidence="5" id="KW-0808">Transferase</keyword>
<name>A0A7W9TDW0_9ACTN</name>
<organism evidence="5 6">
    <name type="scientific">Streptomyces paradoxus</name>
    <dbReference type="NCBI Taxonomy" id="66375"/>
    <lineage>
        <taxon>Bacteria</taxon>
        <taxon>Bacillati</taxon>
        <taxon>Actinomycetota</taxon>
        <taxon>Actinomycetes</taxon>
        <taxon>Kitasatosporales</taxon>
        <taxon>Streptomycetaceae</taxon>
        <taxon>Streptomyces</taxon>
    </lineage>
</organism>
<dbReference type="SMART" id="SM00827">
    <property type="entry name" value="PKS_AT"/>
    <property type="match status" value="1"/>
</dbReference>
<dbReference type="Gene3D" id="3.40.366.10">
    <property type="entry name" value="Malonyl-Coenzyme A Acyl Carrier Protein, domain 2"/>
    <property type="match status" value="1"/>
</dbReference>
<keyword evidence="6" id="KW-1185">Reference proteome</keyword>
<dbReference type="PANTHER" id="PTHR43775">
    <property type="entry name" value="FATTY ACID SYNTHASE"/>
    <property type="match status" value="1"/>
</dbReference>
<keyword evidence="2" id="KW-0597">Phosphoprotein</keyword>
<evidence type="ECO:0000259" key="4">
    <source>
        <dbReference type="SMART" id="SM00827"/>
    </source>
</evidence>
<protein>
    <submittedName>
        <fullName evidence="5">Acyl transferase domain-containing protein</fullName>
    </submittedName>
</protein>
<dbReference type="SUPFAM" id="SSF55048">
    <property type="entry name" value="Probable ACP-binding domain of malonyl-CoA ACP transacylase"/>
    <property type="match status" value="1"/>
</dbReference>
<comment type="caution">
    <text evidence="5">The sequence shown here is derived from an EMBL/GenBank/DDBJ whole genome shotgun (WGS) entry which is preliminary data.</text>
</comment>
<gene>
    <name evidence="5" type="ORF">HNR57_004776</name>
</gene>
<dbReference type="InterPro" id="IPR016035">
    <property type="entry name" value="Acyl_Trfase/lysoPLipase"/>
</dbReference>
<feature type="domain" description="Malonyl-CoA:ACP transacylase (MAT)" evidence="4">
    <location>
        <begin position="14"/>
        <end position="307"/>
    </location>
</feature>
<dbReference type="Proteomes" id="UP000591537">
    <property type="component" value="Unassembled WGS sequence"/>
</dbReference>
<reference evidence="5 6" key="1">
    <citation type="submission" date="2020-08" db="EMBL/GenBank/DDBJ databases">
        <title>Genomic Encyclopedia of Type Strains, Phase IV (KMG-IV): sequencing the most valuable type-strain genomes for metagenomic binning, comparative biology and taxonomic classification.</title>
        <authorList>
            <person name="Goeker M."/>
        </authorList>
    </citation>
    <scope>NUCLEOTIDE SEQUENCE [LARGE SCALE GENOMIC DNA]</scope>
    <source>
        <strain evidence="5 6">DSM 43350</strain>
    </source>
</reference>
<evidence type="ECO:0000256" key="1">
    <source>
        <dbReference type="ARBA" id="ARBA00022450"/>
    </source>
</evidence>
<dbReference type="InterPro" id="IPR016036">
    <property type="entry name" value="Malonyl_transacylase_ACP-bd"/>
</dbReference>
<dbReference type="SUPFAM" id="SSF52151">
    <property type="entry name" value="FabD/lysophospholipase-like"/>
    <property type="match status" value="1"/>
</dbReference>
<evidence type="ECO:0000256" key="3">
    <source>
        <dbReference type="SAM" id="MobiDB-lite"/>
    </source>
</evidence>
<dbReference type="Pfam" id="PF00698">
    <property type="entry name" value="Acyl_transf_1"/>
    <property type="match status" value="1"/>
</dbReference>
<dbReference type="GO" id="GO:0006633">
    <property type="term" value="P:fatty acid biosynthetic process"/>
    <property type="evidence" value="ECO:0007669"/>
    <property type="project" value="TreeGrafter"/>
</dbReference>
<dbReference type="RefSeq" id="WP_184562556.1">
    <property type="nucleotide sequence ID" value="NZ_BAAARS010000006.1"/>
</dbReference>